<evidence type="ECO:0000256" key="2">
    <source>
        <dbReference type="ARBA" id="ARBA00023125"/>
    </source>
</evidence>
<keyword evidence="2 5" id="KW-0238">DNA-binding</keyword>
<dbReference type="CDD" id="cd06267">
    <property type="entry name" value="PBP1_LacI_sugar_binding-like"/>
    <property type="match status" value="1"/>
</dbReference>
<name>A0A975QJI2_9ACTN</name>
<dbReference type="Gene3D" id="3.40.50.2300">
    <property type="match status" value="2"/>
</dbReference>
<evidence type="ECO:0000313" key="5">
    <source>
        <dbReference type="EMBL" id="QVJ00155.1"/>
    </source>
</evidence>
<dbReference type="GO" id="GO:0000976">
    <property type="term" value="F:transcription cis-regulatory region binding"/>
    <property type="evidence" value="ECO:0007669"/>
    <property type="project" value="TreeGrafter"/>
</dbReference>
<evidence type="ECO:0000259" key="4">
    <source>
        <dbReference type="PROSITE" id="PS50932"/>
    </source>
</evidence>
<dbReference type="AlphaFoldDB" id="A0A975QJI2"/>
<evidence type="ECO:0000256" key="1">
    <source>
        <dbReference type="ARBA" id="ARBA00023015"/>
    </source>
</evidence>
<dbReference type="InterPro" id="IPR028082">
    <property type="entry name" value="Peripla_BP_I"/>
</dbReference>
<dbReference type="PANTHER" id="PTHR30146:SF109">
    <property type="entry name" value="HTH-TYPE TRANSCRIPTIONAL REGULATOR GALS"/>
    <property type="match status" value="1"/>
</dbReference>
<feature type="domain" description="HTH lacI-type" evidence="4">
    <location>
        <begin position="8"/>
        <end position="62"/>
    </location>
</feature>
<keyword evidence="3" id="KW-0804">Transcription</keyword>
<evidence type="ECO:0000256" key="3">
    <source>
        <dbReference type="ARBA" id="ARBA00023163"/>
    </source>
</evidence>
<proteinExistence type="predicted"/>
<dbReference type="Gene3D" id="1.10.260.40">
    <property type="entry name" value="lambda repressor-like DNA-binding domains"/>
    <property type="match status" value="1"/>
</dbReference>
<dbReference type="PROSITE" id="PS50932">
    <property type="entry name" value="HTH_LACI_2"/>
    <property type="match status" value="1"/>
</dbReference>
<dbReference type="SUPFAM" id="SSF53822">
    <property type="entry name" value="Periplasmic binding protein-like I"/>
    <property type="match status" value="1"/>
</dbReference>
<dbReference type="InterPro" id="IPR010982">
    <property type="entry name" value="Lambda_DNA-bd_dom_sf"/>
</dbReference>
<evidence type="ECO:0000313" key="6">
    <source>
        <dbReference type="Proteomes" id="UP000682416"/>
    </source>
</evidence>
<dbReference type="Pfam" id="PF00356">
    <property type="entry name" value="LacI"/>
    <property type="match status" value="1"/>
</dbReference>
<accession>A0A975QJI2</accession>
<dbReference type="PANTHER" id="PTHR30146">
    <property type="entry name" value="LACI-RELATED TRANSCRIPTIONAL REPRESSOR"/>
    <property type="match status" value="1"/>
</dbReference>
<reference evidence="5" key="1">
    <citation type="submission" date="2021-05" db="EMBL/GenBank/DDBJ databases">
        <authorList>
            <person name="Kaiqin L."/>
            <person name="Jian G."/>
        </authorList>
    </citation>
    <scope>NUCLEOTIDE SEQUENCE</scope>
    <source>
        <strain evidence="5">HDS5</strain>
    </source>
</reference>
<gene>
    <name evidence="5" type="ORF">KGD82_14980</name>
</gene>
<organism evidence="5 6">
    <name type="scientific">Nocardiopsis eucommiae</name>
    <dbReference type="NCBI Taxonomy" id="2831970"/>
    <lineage>
        <taxon>Bacteria</taxon>
        <taxon>Bacillati</taxon>
        <taxon>Actinomycetota</taxon>
        <taxon>Actinomycetes</taxon>
        <taxon>Streptosporangiales</taxon>
        <taxon>Nocardiopsidaceae</taxon>
        <taxon>Nocardiopsis</taxon>
    </lineage>
</organism>
<sequence length="346" mass="36964">MPASRKRVTLRDVATRAGVSVAQASFALNGQGRVAPATVERVRRAASDLDYQVDGRARALRTGQRSAYGVVIRNMRNPFFLDVLRGMEVRAHREGAFLLILSSDYDVDREAAALRRLAAEGVGGVAISPIGRHGPLAAWLPRHPDVPVVAFNRTPEPAPPEGDRLSTVGPDDGAAVDLALEHLRARGHRAPTLVMAPEGLAADWGREEAFVRRCAEWGLAGTVVRCPLDHDSVARMVVERVGASAGGGTAGHEAFVVNSDYLGSAVYAAARSLGSRVGRDLSVVGHDDLATSELLDPGLTTVGVDRELLGDHAMRLLVSPDEAPEGRRVRLPVHLVERNSVALLHD</sequence>
<protein>
    <submittedName>
        <fullName evidence="5">LacI family DNA-binding transcriptional regulator</fullName>
    </submittedName>
</protein>
<dbReference type="Proteomes" id="UP000682416">
    <property type="component" value="Chromosome"/>
</dbReference>
<dbReference type="InterPro" id="IPR046335">
    <property type="entry name" value="LacI/GalR-like_sensor"/>
</dbReference>
<dbReference type="InterPro" id="IPR000843">
    <property type="entry name" value="HTH_LacI"/>
</dbReference>
<keyword evidence="1" id="KW-0805">Transcription regulation</keyword>
<dbReference type="SUPFAM" id="SSF47413">
    <property type="entry name" value="lambda repressor-like DNA-binding domains"/>
    <property type="match status" value="1"/>
</dbReference>
<dbReference type="CDD" id="cd01392">
    <property type="entry name" value="HTH_LacI"/>
    <property type="match status" value="1"/>
</dbReference>
<dbReference type="GO" id="GO:0003700">
    <property type="term" value="F:DNA-binding transcription factor activity"/>
    <property type="evidence" value="ECO:0007669"/>
    <property type="project" value="TreeGrafter"/>
</dbReference>
<dbReference type="Pfam" id="PF13377">
    <property type="entry name" value="Peripla_BP_3"/>
    <property type="match status" value="1"/>
</dbReference>
<dbReference type="KEGG" id="nec:KGD82_14980"/>
<dbReference type="EMBL" id="CP074402">
    <property type="protein sequence ID" value="QVJ00155.1"/>
    <property type="molecule type" value="Genomic_DNA"/>
</dbReference>
<keyword evidence="6" id="KW-1185">Reference proteome</keyword>
<dbReference type="SMART" id="SM00354">
    <property type="entry name" value="HTH_LACI"/>
    <property type="match status" value="1"/>
</dbReference>